<feature type="region of interest" description="Disordered" evidence="1">
    <location>
        <begin position="1"/>
        <end position="23"/>
    </location>
</feature>
<comment type="caution">
    <text evidence="2">The sequence shown here is derived from an EMBL/GenBank/DDBJ whole genome shotgun (WGS) entry which is preliminary data.</text>
</comment>
<dbReference type="Proteomes" id="UP001569175">
    <property type="component" value="Unassembled WGS sequence"/>
</dbReference>
<dbReference type="RefSeq" id="WP_371708572.1">
    <property type="nucleotide sequence ID" value="NZ_JBFRME010000026.1"/>
</dbReference>
<gene>
    <name evidence="2" type="ORF">ACED57_22760</name>
</gene>
<feature type="compositionally biased region" description="Basic and acidic residues" evidence="1">
    <location>
        <begin position="1"/>
        <end position="13"/>
    </location>
</feature>
<organism evidence="2 3">
    <name type="scientific">Vibrio atlanticus</name>
    <dbReference type="NCBI Taxonomy" id="693153"/>
    <lineage>
        <taxon>Bacteria</taxon>
        <taxon>Pseudomonadati</taxon>
        <taxon>Pseudomonadota</taxon>
        <taxon>Gammaproteobacteria</taxon>
        <taxon>Vibrionales</taxon>
        <taxon>Vibrionaceae</taxon>
        <taxon>Vibrio</taxon>
    </lineage>
</organism>
<dbReference type="EMBL" id="JBGOOL010000113">
    <property type="protein sequence ID" value="MEZ8055926.1"/>
    <property type="molecule type" value="Genomic_DNA"/>
</dbReference>
<keyword evidence="3" id="KW-1185">Reference proteome</keyword>
<proteinExistence type="predicted"/>
<evidence type="ECO:0000313" key="2">
    <source>
        <dbReference type="EMBL" id="MEZ8055926.1"/>
    </source>
</evidence>
<sequence length="96" mass="11417">MSEYERLENEKRNGWSKYNSSNHSSEERYEGAMIVISCHFQRSVNANPERHIRFNEYVSSWLSANQSHFQEVRSKLLREYPPLSHSHLECGTSYFT</sequence>
<reference evidence="2 3" key="1">
    <citation type="submission" date="2024-06" db="EMBL/GenBank/DDBJ databases">
        <authorList>
            <person name="Steensen K."/>
            <person name="Seneca J."/>
            <person name="Bartlau N."/>
            <person name="Yu A.X."/>
            <person name="Polz M.F."/>
        </authorList>
    </citation>
    <scope>NUCLEOTIDE SEQUENCE [LARGE SCALE GENOMIC DNA]</scope>
    <source>
        <strain evidence="2 3">1F9</strain>
    </source>
</reference>
<evidence type="ECO:0000256" key="1">
    <source>
        <dbReference type="SAM" id="MobiDB-lite"/>
    </source>
</evidence>
<accession>A0ABV4KWF5</accession>
<protein>
    <submittedName>
        <fullName evidence="2">Uncharacterized protein</fullName>
    </submittedName>
</protein>
<name>A0ABV4KWF5_9VIBR</name>
<evidence type="ECO:0000313" key="3">
    <source>
        <dbReference type="Proteomes" id="UP001569175"/>
    </source>
</evidence>